<name>A0A3L6TCH2_PANMI</name>
<evidence type="ECO:0000313" key="4">
    <source>
        <dbReference type="Proteomes" id="UP000275267"/>
    </source>
</evidence>
<dbReference type="AlphaFoldDB" id="A0A3L6TCH2"/>
<reference evidence="4" key="1">
    <citation type="journal article" date="2019" name="Nat. Commun.">
        <title>The genome of broomcorn millet.</title>
        <authorList>
            <person name="Zou C."/>
            <person name="Miki D."/>
            <person name="Li D."/>
            <person name="Tang Q."/>
            <person name="Xiao L."/>
            <person name="Rajput S."/>
            <person name="Deng P."/>
            <person name="Jia W."/>
            <person name="Huang R."/>
            <person name="Zhang M."/>
            <person name="Sun Y."/>
            <person name="Hu J."/>
            <person name="Fu X."/>
            <person name="Schnable P.S."/>
            <person name="Li F."/>
            <person name="Zhang H."/>
            <person name="Feng B."/>
            <person name="Zhu X."/>
            <person name="Liu R."/>
            <person name="Schnable J.C."/>
            <person name="Zhu J.-K."/>
            <person name="Zhang H."/>
        </authorList>
    </citation>
    <scope>NUCLEOTIDE SEQUENCE [LARGE SCALE GENOMIC DNA]</scope>
</reference>
<dbReference type="Proteomes" id="UP000275267">
    <property type="component" value="Unassembled WGS sequence"/>
</dbReference>
<accession>A0A3L6TCH2</accession>
<gene>
    <name evidence="3" type="ORF">C2845_PM03G19850</name>
</gene>
<keyword evidence="2" id="KW-0732">Signal</keyword>
<feature type="chain" id="PRO_5018279604" evidence="2">
    <location>
        <begin position="20"/>
        <end position="112"/>
    </location>
</feature>
<proteinExistence type="predicted"/>
<comment type="caution">
    <text evidence="3">The sequence shown here is derived from an EMBL/GenBank/DDBJ whole genome shotgun (WGS) entry which is preliminary data.</text>
</comment>
<evidence type="ECO:0000256" key="2">
    <source>
        <dbReference type="SAM" id="SignalP"/>
    </source>
</evidence>
<feature type="signal peptide" evidence="2">
    <location>
        <begin position="1"/>
        <end position="19"/>
    </location>
</feature>
<organism evidence="3 4">
    <name type="scientific">Panicum miliaceum</name>
    <name type="common">Proso millet</name>
    <name type="synonym">Broomcorn millet</name>
    <dbReference type="NCBI Taxonomy" id="4540"/>
    <lineage>
        <taxon>Eukaryota</taxon>
        <taxon>Viridiplantae</taxon>
        <taxon>Streptophyta</taxon>
        <taxon>Embryophyta</taxon>
        <taxon>Tracheophyta</taxon>
        <taxon>Spermatophyta</taxon>
        <taxon>Magnoliopsida</taxon>
        <taxon>Liliopsida</taxon>
        <taxon>Poales</taxon>
        <taxon>Poaceae</taxon>
        <taxon>PACMAD clade</taxon>
        <taxon>Panicoideae</taxon>
        <taxon>Panicodae</taxon>
        <taxon>Paniceae</taxon>
        <taxon>Panicinae</taxon>
        <taxon>Panicum</taxon>
        <taxon>Panicum sect. Panicum</taxon>
    </lineage>
</organism>
<evidence type="ECO:0000256" key="1">
    <source>
        <dbReference type="SAM" id="MobiDB-lite"/>
    </source>
</evidence>
<feature type="region of interest" description="Disordered" evidence="1">
    <location>
        <begin position="19"/>
        <end position="41"/>
    </location>
</feature>
<feature type="compositionally biased region" description="Basic and acidic residues" evidence="1">
    <location>
        <begin position="22"/>
        <end position="32"/>
    </location>
</feature>
<evidence type="ECO:0000313" key="3">
    <source>
        <dbReference type="EMBL" id="RLN36015.1"/>
    </source>
</evidence>
<dbReference type="EMBL" id="PQIB02000002">
    <property type="protein sequence ID" value="RLN36015.1"/>
    <property type="molecule type" value="Genomic_DNA"/>
</dbReference>
<sequence length="112" mass="11882">MVFRQLWQICMIGAAAVAAGDEESRGRTRGDAPESVPAGQVSPAPLPAATWVGATLFVGLCGIDELREVQGETAFYLQPISLVTYVDGMLLDQQAFWSSSLPSGTNTAFFLG</sequence>
<keyword evidence="4" id="KW-1185">Reference proteome</keyword>
<protein>
    <submittedName>
        <fullName evidence="3">Uncharacterized protein</fullName>
    </submittedName>
</protein>